<dbReference type="Gene3D" id="1.10.510.10">
    <property type="entry name" value="Transferase(Phosphotransferase) domain 1"/>
    <property type="match status" value="1"/>
</dbReference>
<keyword evidence="3" id="KW-0808">Transferase</keyword>
<dbReference type="PANTHER" id="PTHR43289:SF6">
    <property type="entry name" value="SERINE_THREONINE-PROTEIN KINASE NEKL-3"/>
    <property type="match status" value="1"/>
</dbReference>
<dbReference type="Proteomes" id="UP000245802">
    <property type="component" value="Chromosome"/>
</dbReference>
<proteinExistence type="predicted"/>
<feature type="compositionally biased region" description="Low complexity" evidence="8">
    <location>
        <begin position="310"/>
        <end position="322"/>
    </location>
</feature>
<keyword evidence="2" id="KW-0723">Serine/threonine-protein kinase</keyword>
<evidence type="ECO:0000313" key="10">
    <source>
        <dbReference type="EMBL" id="AWM40532.1"/>
    </source>
</evidence>
<feature type="binding site" evidence="7">
    <location>
        <position position="40"/>
    </location>
    <ligand>
        <name>ATP</name>
        <dbReference type="ChEBI" id="CHEBI:30616"/>
    </ligand>
</feature>
<dbReference type="InterPro" id="IPR011009">
    <property type="entry name" value="Kinase-like_dom_sf"/>
</dbReference>
<dbReference type="InterPro" id="IPR017441">
    <property type="entry name" value="Protein_kinase_ATP_BS"/>
</dbReference>
<dbReference type="Pfam" id="PF00069">
    <property type="entry name" value="Pkinase"/>
    <property type="match status" value="1"/>
</dbReference>
<sequence length="546" mass="56433">MDETQQSVGGYAIVRKLGEGGMGVVYLATDPRLGRPVALKTLRRDLPASAADRERFLREARAAAAVEHDNIVPVYAIGEAADGTSFIAMPYLRGESLDARLRRAPAVPLDLVLKVADHVASGLAAAHEKGLVHRDIKPANIWLEGDPGAAEPAEQARRCKILDFGLARLADATDAQITGSGVVLGTPAYMAPEQARGERVDPRADLFSLGVVLYRMATGRPPFHGDTPLSLLVALAADTPAPARAVNPDLPPDLAALIDRLLSKDPDARPRSADEVARAARDIRARLSPGAASTSLPQLLPPAAEPSDSATVPVAPARPPARGTRRAVGAAACLLALAPLVAWRAGAFDGPPRPAGTVAQNDEPRADEQPKAPAAPKAAPESPAPPGKTADASADPDRAAALWVLSAGGSVHVNGDGQEVRTAGALPRGPFELTDVLLTAPVKDADLAALAGCRHLTGAYLVGTGITTEGLAHLKGCTELTLLNLSGTAVCDKAVPIIRGFKRLADLSVIQSAVTEAGVKELAKALPGCRIQHNGGTTGPAGKDRP</sequence>
<dbReference type="SUPFAM" id="SSF52047">
    <property type="entry name" value="RNI-like"/>
    <property type="match status" value="1"/>
</dbReference>
<dbReference type="EC" id="2.7.11.1" evidence="1"/>
<dbReference type="InterPro" id="IPR000719">
    <property type="entry name" value="Prot_kinase_dom"/>
</dbReference>
<evidence type="ECO:0000256" key="1">
    <source>
        <dbReference type="ARBA" id="ARBA00012513"/>
    </source>
</evidence>
<feature type="domain" description="Protein kinase" evidence="9">
    <location>
        <begin position="11"/>
        <end position="287"/>
    </location>
</feature>
<evidence type="ECO:0000256" key="5">
    <source>
        <dbReference type="ARBA" id="ARBA00022777"/>
    </source>
</evidence>
<evidence type="ECO:0000256" key="7">
    <source>
        <dbReference type="PROSITE-ProRule" id="PRU10141"/>
    </source>
</evidence>
<keyword evidence="5" id="KW-0418">Kinase</keyword>
<dbReference type="KEGG" id="gog:C1280_28465"/>
<dbReference type="GO" id="GO:0005524">
    <property type="term" value="F:ATP binding"/>
    <property type="evidence" value="ECO:0007669"/>
    <property type="project" value="UniProtKB-UniRule"/>
</dbReference>
<feature type="region of interest" description="Disordered" evidence="8">
    <location>
        <begin position="352"/>
        <end position="395"/>
    </location>
</feature>
<evidence type="ECO:0000256" key="4">
    <source>
        <dbReference type="ARBA" id="ARBA00022741"/>
    </source>
</evidence>
<protein>
    <recommendedName>
        <fullName evidence="1">non-specific serine/threonine protein kinase</fullName>
        <ecNumber evidence="1">2.7.11.1</ecNumber>
    </recommendedName>
</protein>
<dbReference type="EMBL" id="CP025958">
    <property type="protein sequence ID" value="AWM40532.1"/>
    <property type="molecule type" value="Genomic_DNA"/>
</dbReference>
<reference evidence="10 11" key="1">
    <citation type="submission" date="2018-01" db="EMBL/GenBank/DDBJ databases">
        <title>G. obscuriglobus.</title>
        <authorList>
            <person name="Franke J."/>
            <person name="Blomberg W."/>
            <person name="Selmecki A."/>
        </authorList>
    </citation>
    <scope>NUCLEOTIDE SEQUENCE [LARGE SCALE GENOMIC DNA]</scope>
    <source>
        <strain evidence="10 11">DSM 5831</strain>
    </source>
</reference>
<dbReference type="CDD" id="cd14014">
    <property type="entry name" value="STKc_PknB_like"/>
    <property type="match status" value="1"/>
</dbReference>
<dbReference type="PANTHER" id="PTHR43289">
    <property type="entry name" value="MITOGEN-ACTIVATED PROTEIN KINASE KINASE KINASE 20-RELATED"/>
    <property type="match status" value="1"/>
</dbReference>
<evidence type="ECO:0000256" key="6">
    <source>
        <dbReference type="ARBA" id="ARBA00022840"/>
    </source>
</evidence>
<dbReference type="PROSITE" id="PS00107">
    <property type="entry name" value="PROTEIN_KINASE_ATP"/>
    <property type="match status" value="1"/>
</dbReference>
<dbReference type="OrthoDB" id="6111975at2"/>
<evidence type="ECO:0000256" key="2">
    <source>
        <dbReference type="ARBA" id="ARBA00022527"/>
    </source>
</evidence>
<name>A0A2Z3H800_9BACT</name>
<evidence type="ECO:0000313" key="11">
    <source>
        <dbReference type="Proteomes" id="UP000245802"/>
    </source>
</evidence>
<dbReference type="FunFam" id="1.10.510.10:FF:000021">
    <property type="entry name" value="Serine/threonine protein kinase"/>
    <property type="match status" value="1"/>
</dbReference>
<keyword evidence="6 7" id="KW-0067">ATP-binding</keyword>
<dbReference type="Gene3D" id="3.30.200.20">
    <property type="entry name" value="Phosphorylase Kinase, domain 1"/>
    <property type="match status" value="1"/>
</dbReference>
<dbReference type="RefSeq" id="WP_109571276.1">
    <property type="nucleotide sequence ID" value="NZ_CP025958.1"/>
</dbReference>
<dbReference type="SMART" id="SM00220">
    <property type="entry name" value="S_TKc"/>
    <property type="match status" value="1"/>
</dbReference>
<keyword evidence="4 7" id="KW-0547">Nucleotide-binding</keyword>
<dbReference type="AlphaFoldDB" id="A0A2Z3H800"/>
<accession>A0A2Z3H800</accession>
<evidence type="ECO:0000256" key="8">
    <source>
        <dbReference type="SAM" id="MobiDB-lite"/>
    </source>
</evidence>
<dbReference type="InterPro" id="IPR032675">
    <property type="entry name" value="LRR_dom_sf"/>
</dbReference>
<dbReference type="GO" id="GO:0004674">
    <property type="term" value="F:protein serine/threonine kinase activity"/>
    <property type="evidence" value="ECO:0007669"/>
    <property type="project" value="UniProtKB-KW"/>
</dbReference>
<dbReference type="SUPFAM" id="SSF56112">
    <property type="entry name" value="Protein kinase-like (PK-like)"/>
    <property type="match status" value="1"/>
</dbReference>
<feature type="compositionally biased region" description="Low complexity" evidence="8">
    <location>
        <begin position="371"/>
        <end position="381"/>
    </location>
</feature>
<dbReference type="PROSITE" id="PS50011">
    <property type="entry name" value="PROTEIN_KINASE_DOM"/>
    <property type="match status" value="1"/>
</dbReference>
<evidence type="ECO:0000259" key="9">
    <source>
        <dbReference type="PROSITE" id="PS50011"/>
    </source>
</evidence>
<evidence type="ECO:0000256" key="3">
    <source>
        <dbReference type="ARBA" id="ARBA00022679"/>
    </source>
</evidence>
<keyword evidence="11" id="KW-1185">Reference proteome</keyword>
<feature type="region of interest" description="Disordered" evidence="8">
    <location>
        <begin position="288"/>
        <end position="322"/>
    </location>
</feature>
<dbReference type="Gene3D" id="3.80.10.10">
    <property type="entry name" value="Ribonuclease Inhibitor"/>
    <property type="match status" value="1"/>
</dbReference>
<gene>
    <name evidence="10" type="ORF">C1280_28465</name>
</gene>
<organism evidence="10 11">
    <name type="scientific">Gemmata obscuriglobus</name>
    <dbReference type="NCBI Taxonomy" id="114"/>
    <lineage>
        <taxon>Bacteria</taxon>
        <taxon>Pseudomonadati</taxon>
        <taxon>Planctomycetota</taxon>
        <taxon>Planctomycetia</taxon>
        <taxon>Gemmatales</taxon>
        <taxon>Gemmataceae</taxon>
        <taxon>Gemmata</taxon>
    </lineage>
</organism>